<evidence type="ECO:0000313" key="3">
    <source>
        <dbReference type="Proteomes" id="UP001144805"/>
    </source>
</evidence>
<dbReference type="RefSeq" id="WP_266338914.1">
    <property type="nucleotide sequence ID" value="NZ_JAPKNK010000004.1"/>
</dbReference>
<name>A0A9X3E3C7_9HYPH</name>
<evidence type="ECO:0000259" key="1">
    <source>
        <dbReference type="Pfam" id="PF02538"/>
    </source>
</evidence>
<dbReference type="GO" id="GO:0017168">
    <property type="term" value="F:5-oxoprolinase (ATP-hydrolyzing) activity"/>
    <property type="evidence" value="ECO:0007669"/>
    <property type="project" value="TreeGrafter"/>
</dbReference>
<dbReference type="EMBL" id="JAPKNK010000004">
    <property type="protein sequence ID" value="MCX5569947.1"/>
    <property type="molecule type" value="Genomic_DNA"/>
</dbReference>
<dbReference type="GO" id="GO:0005829">
    <property type="term" value="C:cytosol"/>
    <property type="evidence" value="ECO:0007669"/>
    <property type="project" value="TreeGrafter"/>
</dbReference>
<dbReference type="Pfam" id="PF02538">
    <property type="entry name" value="Hydantoinase_B"/>
    <property type="match status" value="1"/>
</dbReference>
<organism evidence="2 3">
    <name type="scientific">Kaistia nematophila</name>
    <dbReference type="NCBI Taxonomy" id="2994654"/>
    <lineage>
        <taxon>Bacteria</taxon>
        <taxon>Pseudomonadati</taxon>
        <taxon>Pseudomonadota</taxon>
        <taxon>Alphaproteobacteria</taxon>
        <taxon>Hyphomicrobiales</taxon>
        <taxon>Kaistiaceae</taxon>
        <taxon>Kaistia</taxon>
    </lineage>
</organism>
<dbReference type="InterPro" id="IPR045079">
    <property type="entry name" value="Oxoprolinase-like"/>
</dbReference>
<reference evidence="2" key="1">
    <citation type="submission" date="2022-11" db="EMBL/GenBank/DDBJ databases">
        <title>Biodiversity and phylogenetic relationships of bacteria.</title>
        <authorList>
            <person name="Machado R.A.R."/>
            <person name="Bhat A."/>
            <person name="Loulou A."/>
            <person name="Kallel S."/>
        </authorList>
    </citation>
    <scope>NUCLEOTIDE SEQUENCE</scope>
    <source>
        <strain evidence="2">K-TC2</strain>
    </source>
</reference>
<keyword evidence="3" id="KW-1185">Reference proteome</keyword>
<sequence>MRTSKAAEIEIISGLFLSAAEQMRRTLVRTAFNAVIYEVLDFGISIADANGRMVAEAAGITSFIGANDYGLRKLIESGMAATWKSGDVVMLNTPYWSSAHTSDALLVSPIFLDGSDKADMFICVRAHWLDIGAKDAGYVLDSIDVHQEGLLMPGVRVIKEGTLDPDIWAILETNSRLPDAIRGDFNAQVACLRTGDKAIREIYAKFGKERVLTAIDAYIEHSAQKTREALAKLPKGTWTAEEWLDDDGVTGDPIRMFCTVTITEDRFLVDFAGSSPQVAGPVNNPLGATMTMAKTYFKFLTSPDTPSNHGCYAALEVVAPEGSFFNAVYPAASYVGWGRMVAFEMIAQALAPVIPWIPAQSGGDEPGFMAVGKHHQTGKTFVISNNEGIGWGATFAHDGANALQHPSTSTVRNTPIEVLERQSNLFHERLELVENSGGRGQFRGGVGVRRDVRMVGDTEILSMKKKTKTGNWALNGGEPSPLKNHMILWPGEARQLKVGMYRKTLRTGEMFANYAAGGGGWGDPAKRDPKAHEYDLRNGYVTEDGKIEALAELDDYGVRTIGMENEARSRD</sequence>
<dbReference type="InterPro" id="IPR003692">
    <property type="entry name" value="Hydantoinase_B"/>
</dbReference>
<dbReference type="GO" id="GO:0006749">
    <property type="term" value="P:glutathione metabolic process"/>
    <property type="evidence" value="ECO:0007669"/>
    <property type="project" value="TreeGrafter"/>
</dbReference>
<dbReference type="PANTHER" id="PTHR11365">
    <property type="entry name" value="5-OXOPROLINASE RELATED"/>
    <property type="match status" value="1"/>
</dbReference>
<evidence type="ECO:0000313" key="2">
    <source>
        <dbReference type="EMBL" id="MCX5569947.1"/>
    </source>
</evidence>
<feature type="domain" description="Hydantoinase B/oxoprolinase" evidence="1">
    <location>
        <begin position="7"/>
        <end position="524"/>
    </location>
</feature>
<proteinExistence type="predicted"/>
<gene>
    <name evidence="2" type="ORF">OSH07_12140</name>
</gene>
<dbReference type="Proteomes" id="UP001144805">
    <property type="component" value="Unassembled WGS sequence"/>
</dbReference>
<accession>A0A9X3E3C7</accession>
<dbReference type="PANTHER" id="PTHR11365:SF23">
    <property type="entry name" value="HYPOTHETICAL 5-OXOPROLINASE (EUROFUNG)-RELATED"/>
    <property type="match status" value="1"/>
</dbReference>
<dbReference type="AlphaFoldDB" id="A0A9X3E3C7"/>
<protein>
    <submittedName>
        <fullName evidence="2">Hydantoinase B/oxoprolinase family protein</fullName>
    </submittedName>
</protein>
<comment type="caution">
    <text evidence="2">The sequence shown here is derived from an EMBL/GenBank/DDBJ whole genome shotgun (WGS) entry which is preliminary data.</text>
</comment>